<accession>A0A9X1DFE4</accession>
<evidence type="ECO:0000313" key="3">
    <source>
        <dbReference type="Proteomes" id="UP001138757"/>
    </source>
</evidence>
<organism evidence="2 3">
    <name type="scientific">Sphingobium nicotianae</name>
    <dbReference type="NCBI Taxonomy" id="2782607"/>
    <lineage>
        <taxon>Bacteria</taxon>
        <taxon>Pseudomonadati</taxon>
        <taxon>Pseudomonadota</taxon>
        <taxon>Alphaproteobacteria</taxon>
        <taxon>Sphingomonadales</taxon>
        <taxon>Sphingomonadaceae</taxon>
        <taxon>Sphingobium</taxon>
    </lineage>
</organism>
<keyword evidence="1" id="KW-0175">Coiled coil</keyword>
<name>A0A9X1DFE4_9SPHN</name>
<gene>
    <name evidence="2" type="ORF">KK488_18135</name>
</gene>
<dbReference type="RefSeq" id="WP_214625124.1">
    <property type="nucleotide sequence ID" value="NZ_JAHGAW010000013.1"/>
</dbReference>
<feature type="coiled-coil region" evidence="1">
    <location>
        <begin position="38"/>
        <end position="65"/>
    </location>
</feature>
<keyword evidence="3" id="KW-1185">Reference proteome</keyword>
<evidence type="ECO:0000256" key="1">
    <source>
        <dbReference type="SAM" id="Coils"/>
    </source>
</evidence>
<comment type="caution">
    <text evidence="2">The sequence shown here is derived from an EMBL/GenBank/DDBJ whole genome shotgun (WGS) entry which is preliminary data.</text>
</comment>
<sequence>MNGVEMIVAIVAIVSVASIVRAKMGIVRTHKGEQFVDRYQSSAEADRLREEVKQLKERVAVLERLATDSSTALDREFEKLKQIDRN</sequence>
<evidence type="ECO:0000313" key="2">
    <source>
        <dbReference type="EMBL" id="MBT2188869.1"/>
    </source>
</evidence>
<dbReference type="EMBL" id="JAHGAW010000013">
    <property type="protein sequence ID" value="MBT2188869.1"/>
    <property type="molecule type" value="Genomic_DNA"/>
</dbReference>
<protein>
    <submittedName>
        <fullName evidence="2">Uncharacterized protein</fullName>
    </submittedName>
</protein>
<dbReference type="Proteomes" id="UP001138757">
    <property type="component" value="Unassembled WGS sequence"/>
</dbReference>
<reference evidence="2" key="1">
    <citation type="submission" date="2021-05" db="EMBL/GenBank/DDBJ databases">
        <title>Genome of Sphingobium sp. strain.</title>
        <authorList>
            <person name="Fan R."/>
        </authorList>
    </citation>
    <scope>NUCLEOTIDE SEQUENCE</scope>
    <source>
        <strain evidence="2">H33</strain>
    </source>
</reference>
<proteinExistence type="predicted"/>
<dbReference type="AlphaFoldDB" id="A0A9X1DFE4"/>